<dbReference type="PANTHER" id="PTHR47199:SF2">
    <property type="entry name" value="PHOTOSYSTEM II STABILITY_ASSEMBLY FACTOR HCF136, CHLOROPLASTIC"/>
    <property type="match status" value="1"/>
</dbReference>
<proteinExistence type="predicted"/>
<accession>A0A511N4H7</accession>
<sequence>MTFILTASLAQAQEFNSIRMVSDQQVWGFTRGGAYFSEDAAQTWKQVTPAFTEQVTALQGFALDAKHAWLTGQGDGKVLLAFTQDAGQNWTQLKLYEQGQGAWVQFRDPQNGFAVIGMDAGMSHQAFILLKTSNGGVTWQKVNSSKNDYFKTPELQGGNLPDICCITDALFVNDKTVLVTGGYTPIEKPYFFRSNNGGKTFVAASSILPLNATERKSFSRLEIPYAKGDVVLVVGTFSTPEQPSVLVTFLSQDGGKSWVRGEKLNPRSQPQRTQVLFTDAKNGFTWLGGKLYKTSTAGQTWHEIKVPFENAAGFKQITFADPRNGMALLDTSLWITGNGGESWQEIKR</sequence>
<name>A0A511N4H7_DEIC1</name>
<dbReference type="InterPro" id="IPR015943">
    <property type="entry name" value="WD40/YVTN_repeat-like_dom_sf"/>
</dbReference>
<dbReference type="Proteomes" id="UP000321306">
    <property type="component" value="Unassembled WGS sequence"/>
</dbReference>
<dbReference type="CDD" id="cd15482">
    <property type="entry name" value="Sialidase_non-viral"/>
    <property type="match status" value="1"/>
</dbReference>
<evidence type="ECO:0000313" key="1">
    <source>
        <dbReference type="EMBL" id="GEM47769.1"/>
    </source>
</evidence>
<evidence type="ECO:0008006" key="3">
    <source>
        <dbReference type="Google" id="ProtNLM"/>
    </source>
</evidence>
<dbReference type="SUPFAM" id="SSF110296">
    <property type="entry name" value="Oligoxyloglucan reducing end-specific cellobiohydrolase"/>
    <property type="match status" value="1"/>
</dbReference>
<organism evidence="1 2">
    <name type="scientific">Deinococcus cellulosilyticus (strain DSM 18568 / NBRC 106333 / KACC 11606 / 5516J-15)</name>
    <dbReference type="NCBI Taxonomy" id="1223518"/>
    <lineage>
        <taxon>Bacteria</taxon>
        <taxon>Thermotogati</taxon>
        <taxon>Deinococcota</taxon>
        <taxon>Deinococci</taxon>
        <taxon>Deinococcales</taxon>
        <taxon>Deinococcaceae</taxon>
        <taxon>Deinococcus</taxon>
    </lineage>
</organism>
<dbReference type="Gene3D" id="2.130.10.10">
    <property type="entry name" value="YVTN repeat-like/Quinoprotein amine dehydrogenase"/>
    <property type="match status" value="2"/>
</dbReference>
<comment type="caution">
    <text evidence="1">The sequence shown here is derived from an EMBL/GenBank/DDBJ whole genome shotgun (WGS) entry which is preliminary data.</text>
</comment>
<evidence type="ECO:0000313" key="2">
    <source>
        <dbReference type="Proteomes" id="UP000321306"/>
    </source>
</evidence>
<dbReference type="AlphaFoldDB" id="A0A511N4H7"/>
<keyword evidence="2" id="KW-1185">Reference proteome</keyword>
<gene>
    <name evidence="1" type="ORF">DC3_34040</name>
</gene>
<dbReference type="EMBL" id="BJXB01000015">
    <property type="protein sequence ID" value="GEM47769.1"/>
    <property type="molecule type" value="Genomic_DNA"/>
</dbReference>
<protein>
    <recommendedName>
        <fullName evidence="3">Photosynthesis system II assembly factor Ycf48/Hcf136-like domain-containing protein</fullName>
    </recommendedName>
</protein>
<reference evidence="1 2" key="1">
    <citation type="submission" date="2019-07" db="EMBL/GenBank/DDBJ databases">
        <title>Whole genome shotgun sequence of Deinococcus cellulosilyticus NBRC 106333.</title>
        <authorList>
            <person name="Hosoyama A."/>
            <person name="Uohara A."/>
            <person name="Ohji S."/>
            <person name="Ichikawa N."/>
        </authorList>
    </citation>
    <scope>NUCLEOTIDE SEQUENCE [LARGE SCALE GENOMIC DNA]</scope>
    <source>
        <strain evidence="1 2">NBRC 106333</strain>
    </source>
</reference>
<dbReference type="PANTHER" id="PTHR47199">
    <property type="entry name" value="PHOTOSYSTEM II STABILITY/ASSEMBLY FACTOR HCF136, CHLOROPLASTIC"/>
    <property type="match status" value="1"/>
</dbReference>